<dbReference type="InterPro" id="IPR044924">
    <property type="entry name" value="HAD-SF_hydro_IA_REG-2-like_cap"/>
</dbReference>
<dbReference type="NCBIfam" id="TIGR01549">
    <property type="entry name" value="HAD-SF-IA-v1"/>
    <property type="match status" value="1"/>
</dbReference>
<evidence type="ECO:0008006" key="4">
    <source>
        <dbReference type="Google" id="ProtNLM"/>
    </source>
</evidence>
<evidence type="ECO:0000313" key="3">
    <source>
        <dbReference type="Proteomes" id="UP001515480"/>
    </source>
</evidence>
<protein>
    <recommendedName>
        <fullName evidence="4">Haloacid dehalogenase-like hydrolase domain-containing protein 3</fullName>
    </recommendedName>
</protein>
<gene>
    <name evidence="2" type="ORF">AB1Y20_008213</name>
</gene>
<name>A0AB34ITP8_PRYPA</name>
<dbReference type="AlphaFoldDB" id="A0AB34ITP8"/>
<keyword evidence="1" id="KW-0732">Signal</keyword>
<dbReference type="Gene3D" id="1.10.150.720">
    <property type="entry name" value="Haloacid dehalogenase-like hydrolase"/>
    <property type="match status" value="1"/>
</dbReference>
<dbReference type="Gene3D" id="3.40.50.1000">
    <property type="entry name" value="HAD superfamily/HAD-like"/>
    <property type="match status" value="1"/>
</dbReference>
<dbReference type="InterPro" id="IPR036412">
    <property type="entry name" value="HAD-like_sf"/>
</dbReference>
<dbReference type="InterPro" id="IPR051828">
    <property type="entry name" value="HAD-like_hydrolase_domain"/>
</dbReference>
<dbReference type="PANTHER" id="PTHR46191:SF2">
    <property type="entry name" value="HALOACID DEHALOGENASE-LIKE HYDROLASE DOMAIN-CONTAINING PROTEIN 3"/>
    <property type="match status" value="1"/>
</dbReference>
<dbReference type="EMBL" id="JBGBPQ010000018">
    <property type="protein sequence ID" value="KAL1507367.1"/>
    <property type="molecule type" value="Genomic_DNA"/>
</dbReference>
<organism evidence="2 3">
    <name type="scientific">Prymnesium parvum</name>
    <name type="common">Toxic golden alga</name>
    <dbReference type="NCBI Taxonomy" id="97485"/>
    <lineage>
        <taxon>Eukaryota</taxon>
        <taxon>Haptista</taxon>
        <taxon>Haptophyta</taxon>
        <taxon>Prymnesiophyceae</taxon>
        <taxon>Prymnesiales</taxon>
        <taxon>Prymnesiaceae</taxon>
        <taxon>Prymnesium</taxon>
    </lineage>
</organism>
<sequence>MPSCAPRAFPLLLCARAAALTARQASPPRWAPASASAQPPPPALLTFDCTGTLFVPRLSVGALYKAALVDAAAAGPHAAAAGALDPDALSRAFGEAYAQAERVWPCFGAGALPSAEWWRQVVRQTFERAGAPVATLEALLPEAFDALYHRVFVSTESWRLTEGAEETLRALSEWRQAQPEGERMAVGVISNWDERLPTLLEELGIAQHMDVVITSRQASVEKPSADIFQRARAAAGVAADARAVHVGDSFSKDVVGAAGANWEALHLISQRQLDQCSASELARMDSIPHKRIFSLLELPQALGLELA</sequence>
<dbReference type="InterPro" id="IPR006439">
    <property type="entry name" value="HAD-SF_hydro_IA"/>
</dbReference>
<evidence type="ECO:0000313" key="2">
    <source>
        <dbReference type="EMBL" id="KAL1507367.1"/>
    </source>
</evidence>
<dbReference type="PANTHER" id="PTHR46191">
    <property type="match status" value="1"/>
</dbReference>
<comment type="caution">
    <text evidence="2">The sequence shown here is derived from an EMBL/GenBank/DDBJ whole genome shotgun (WGS) entry which is preliminary data.</text>
</comment>
<keyword evidence="3" id="KW-1185">Reference proteome</keyword>
<dbReference type="Pfam" id="PF00702">
    <property type="entry name" value="Hydrolase"/>
    <property type="match status" value="1"/>
</dbReference>
<proteinExistence type="predicted"/>
<dbReference type="Proteomes" id="UP001515480">
    <property type="component" value="Unassembled WGS sequence"/>
</dbReference>
<evidence type="ECO:0000256" key="1">
    <source>
        <dbReference type="SAM" id="SignalP"/>
    </source>
</evidence>
<dbReference type="SUPFAM" id="SSF56784">
    <property type="entry name" value="HAD-like"/>
    <property type="match status" value="1"/>
</dbReference>
<feature type="signal peptide" evidence="1">
    <location>
        <begin position="1"/>
        <end position="19"/>
    </location>
</feature>
<reference evidence="2 3" key="1">
    <citation type="journal article" date="2024" name="Science">
        <title>Giant polyketide synthase enzymes in the biosynthesis of giant marine polyether toxins.</title>
        <authorList>
            <person name="Fallon T.R."/>
            <person name="Shende V.V."/>
            <person name="Wierzbicki I.H."/>
            <person name="Pendleton A.L."/>
            <person name="Watervoot N.F."/>
            <person name="Auber R.P."/>
            <person name="Gonzalez D.J."/>
            <person name="Wisecaver J.H."/>
            <person name="Moore B.S."/>
        </authorList>
    </citation>
    <scope>NUCLEOTIDE SEQUENCE [LARGE SCALE GENOMIC DNA]</scope>
    <source>
        <strain evidence="2 3">12B1</strain>
    </source>
</reference>
<feature type="chain" id="PRO_5044341596" description="Haloacid dehalogenase-like hydrolase domain-containing protein 3" evidence="1">
    <location>
        <begin position="20"/>
        <end position="307"/>
    </location>
</feature>
<dbReference type="InterPro" id="IPR023214">
    <property type="entry name" value="HAD_sf"/>
</dbReference>
<accession>A0AB34ITP8</accession>